<dbReference type="InterPro" id="IPR051099">
    <property type="entry name" value="AGR/TXD"/>
</dbReference>
<dbReference type="GO" id="GO:0016853">
    <property type="term" value="F:isomerase activity"/>
    <property type="evidence" value="ECO:0007669"/>
    <property type="project" value="UniProtKB-KW"/>
</dbReference>
<name>A0ABP2XCZ6_9CHLA</name>
<dbReference type="InterPro" id="IPR050047">
    <property type="entry name" value="DsbH"/>
</dbReference>
<dbReference type="InterPro" id="IPR012336">
    <property type="entry name" value="Thioredoxin-like_fold"/>
</dbReference>
<proteinExistence type="predicted"/>
<protein>
    <submittedName>
        <fullName evidence="4">Thioredoxin disulfide isomerase</fullName>
    </submittedName>
</protein>
<dbReference type="NCBIfam" id="NF043050">
    <property type="entry name" value="DisulfRedDsbH"/>
    <property type="match status" value="1"/>
</dbReference>
<dbReference type="RefSeq" id="WP_020370542.1">
    <property type="nucleotide sequence ID" value="NZ_APJW01000003.1"/>
</dbReference>
<dbReference type="InterPro" id="IPR013766">
    <property type="entry name" value="Thioredoxin_domain"/>
</dbReference>
<feature type="chain" id="PRO_5045121884" evidence="2">
    <location>
        <begin position="23"/>
        <end position="169"/>
    </location>
</feature>
<evidence type="ECO:0000256" key="2">
    <source>
        <dbReference type="SAM" id="SignalP"/>
    </source>
</evidence>
<feature type="domain" description="Thioredoxin" evidence="3">
    <location>
        <begin position="34"/>
        <end position="169"/>
    </location>
</feature>
<evidence type="ECO:0000256" key="1">
    <source>
        <dbReference type="ARBA" id="ARBA00022729"/>
    </source>
</evidence>
<comment type="caution">
    <text evidence="4">The sequence shown here is derived from an EMBL/GenBank/DDBJ whole genome shotgun (WGS) entry which is preliminary data.</text>
</comment>
<evidence type="ECO:0000313" key="4">
    <source>
        <dbReference type="EMBL" id="EQM62318.1"/>
    </source>
</evidence>
<dbReference type="Gene3D" id="3.40.30.10">
    <property type="entry name" value="Glutaredoxin"/>
    <property type="match status" value="1"/>
</dbReference>
<dbReference type="EMBL" id="APJW01000003">
    <property type="protein sequence ID" value="EQM62318.1"/>
    <property type="molecule type" value="Genomic_DNA"/>
</dbReference>
<accession>A0ABP2XCZ6</accession>
<keyword evidence="4" id="KW-0413">Isomerase</keyword>
<evidence type="ECO:0000313" key="5">
    <source>
        <dbReference type="Proteomes" id="UP000016064"/>
    </source>
</evidence>
<dbReference type="SUPFAM" id="SSF52833">
    <property type="entry name" value="Thioredoxin-like"/>
    <property type="match status" value="1"/>
</dbReference>
<dbReference type="Proteomes" id="UP000016064">
    <property type="component" value="Unassembled WGS sequence"/>
</dbReference>
<dbReference type="Pfam" id="PF13098">
    <property type="entry name" value="Thioredoxin_2"/>
    <property type="match status" value="1"/>
</dbReference>
<reference evidence="4 5" key="1">
    <citation type="submission" date="2013-07" db="EMBL/GenBank/DDBJ databases">
        <title>Isolation of a new Chlamydia species from the feral Sacred Ibis (Threskiornis aethiopicus): Chlamydia ibidis.</title>
        <authorList>
            <person name="Vorimore F."/>
            <person name="Hsia R.-C."/>
            <person name="Huot-Creasy H."/>
            <person name="Bastian S."/>
            <person name="Deruyter L."/>
            <person name="Passet A."/>
            <person name="Sachse K."/>
            <person name="Bavoil P."/>
            <person name="Myers G."/>
            <person name="Laroucau K."/>
        </authorList>
    </citation>
    <scope>NUCLEOTIDE SEQUENCE [LARGE SCALE GENOMIC DNA]</scope>
    <source>
        <strain evidence="4 5">10-1398/6</strain>
    </source>
</reference>
<dbReference type="PANTHER" id="PTHR15337:SF11">
    <property type="entry name" value="THIOREDOXIN DOMAIN-CONTAINING PROTEIN"/>
    <property type="match status" value="1"/>
</dbReference>
<sequence>MTRWLQGSILTLCLLCTLPCCAAKKRMHRSEVAPQVISSAQALSINWESYTAAVNKAKDDGKPIGLFFTGSNWCIWCMKMHEQILSDPTFVKFANANLHLVDIDFPQPNNLPQEIKEQNQRLKSKYGVSGFPTLVFINSSGKELARMGFEYGGGINYVEKVKTSLNMKD</sequence>
<dbReference type="InterPro" id="IPR036249">
    <property type="entry name" value="Thioredoxin-like_sf"/>
</dbReference>
<evidence type="ECO:0000259" key="3">
    <source>
        <dbReference type="PROSITE" id="PS51352"/>
    </source>
</evidence>
<dbReference type="PROSITE" id="PS51352">
    <property type="entry name" value="THIOREDOXIN_2"/>
    <property type="match status" value="1"/>
</dbReference>
<gene>
    <name evidence="4" type="ORF">H359_0936</name>
</gene>
<keyword evidence="1 2" id="KW-0732">Signal</keyword>
<keyword evidence="5" id="KW-1185">Reference proteome</keyword>
<dbReference type="PANTHER" id="PTHR15337">
    <property type="entry name" value="ANTERIOR GRADIENT PROTEIN-RELATED"/>
    <property type="match status" value="1"/>
</dbReference>
<feature type="signal peptide" evidence="2">
    <location>
        <begin position="1"/>
        <end position="22"/>
    </location>
</feature>
<organism evidence="4 5">
    <name type="scientific">Chlamydia ibidis 10-1398/6</name>
    <dbReference type="NCBI Taxonomy" id="1046581"/>
    <lineage>
        <taxon>Bacteria</taxon>
        <taxon>Pseudomonadati</taxon>
        <taxon>Chlamydiota</taxon>
        <taxon>Chlamydiia</taxon>
        <taxon>Chlamydiales</taxon>
        <taxon>Chlamydiaceae</taxon>
        <taxon>Chlamydia/Chlamydophila group</taxon>
        <taxon>Chlamydia</taxon>
    </lineage>
</organism>